<evidence type="ECO:0000313" key="1">
    <source>
        <dbReference type="EMBL" id="GAA48071.1"/>
    </source>
</evidence>
<accession>G7Y535</accession>
<evidence type="ECO:0000313" key="2">
    <source>
        <dbReference type="Proteomes" id="UP000008909"/>
    </source>
</evidence>
<proteinExistence type="predicted"/>
<reference evidence="1" key="1">
    <citation type="journal article" date="2011" name="Genome Biol.">
        <title>The draft genome of the carcinogenic human liver fluke Clonorchis sinensis.</title>
        <authorList>
            <person name="Wang X."/>
            <person name="Chen W."/>
            <person name="Huang Y."/>
            <person name="Sun J."/>
            <person name="Men J."/>
            <person name="Liu H."/>
            <person name="Luo F."/>
            <person name="Guo L."/>
            <person name="Lv X."/>
            <person name="Deng C."/>
            <person name="Zhou C."/>
            <person name="Fan Y."/>
            <person name="Li X."/>
            <person name="Huang L."/>
            <person name="Hu Y."/>
            <person name="Liang C."/>
            <person name="Hu X."/>
            <person name="Xu J."/>
            <person name="Yu X."/>
        </authorList>
    </citation>
    <scope>NUCLEOTIDE SEQUENCE [LARGE SCALE GENOMIC DNA]</scope>
    <source>
        <strain evidence="1">Henan</strain>
    </source>
</reference>
<sequence length="434" mass="49677">MKAEGPNIDRSSRDAVVGLGPRVIRVTFSATTSYRSRHEMIPLSYGRVNIHSPGYLETEKHIVVVSKIQDHRLLEVCAFLGSMTSVFNTGASLPYNHDLFESFIVEKKNKDGRGVDLLLPYYNHSEFVTDEIIKRTLEGPQNFDVQTAADENLADLEHADNFVLVFEEEERVWPNFFVLKLFYWVAQRLKRRLSSNCPGLLFNFIWNKLCSVERHSAIRQNRTPRRIVLFGTSGICSKYHESPVFETPANDEGFLPDRINEKHRDQCLDHRLQNHNCRKVVFAERSSTNTDNTTRIFNGRTLSSKLSKSGKTGGLVIQSKNIPDHYPPIITRTDEYNRTKASPVNRSVGDSGRRQQRETVDQFARFAVRIFGFEDNSPPNVPTFGESMERNNCRQKVPALNSLSVSIRFEFSNIVDEIPEKVVLRKLKGLDCVH</sequence>
<gene>
    <name evidence="1" type="ORF">CLF_101143</name>
</gene>
<keyword evidence="2" id="KW-1185">Reference proteome</keyword>
<reference key="2">
    <citation type="submission" date="2011-10" db="EMBL/GenBank/DDBJ databases">
        <title>The genome and transcriptome sequence of Clonorchis sinensis provide insights into the carcinogenic liver fluke.</title>
        <authorList>
            <person name="Wang X."/>
            <person name="Huang Y."/>
            <person name="Chen W."/>
            <person name="Liu H."/>
            <person name="Guo L."/>
            <person name="Chen Y."/>
            <person name="Luo F."/>
            <person name="Zhou W."/>
            <person name="Sun J."/>
            <person name="Mao Q."/>
            <person name="Liang P."/>
            <person name="Zhou C."/>
            <person name="Tian Y."/>
            <person name="Men J."/>
            <person name="Lv X."/>
            <person name="Huang L."/>
            <person name="Zhou J."/>
            <person name="Hu Y."/>
            <person name="Li R."/>
            <person name="Zhang F."/>
            <person name="Lei H."/>
            <person name="Li X."/>
            <person name="Hu X."/>
            <person name="Liang C."/>
            <person name="Xu J."/>
            <person name="Wu Z."/>
            <person name="Yu X."/>
        </authorList>
    </citation>
    <scope>NUCLEOTIDE SEQUENCE</scope>
    <source>
        <strain>Henan</strain>
    </source>
</reference>
<dbReference type="AlphaFoldDB" id="G7Y535"/>
<protein>
    <submittedName>
        <fullName evidence="1">Uncharacterized protein</fullName>
    </submittedName>
</protein>
<name>G7Y535_CLOSI</name>
<dbReference type="Proteomes" id="UP000008909">
    <property type="component" value="Unassembled WGS sequence"/>
</dbReference>
<dbReference type="EMBL" id="DF142867">
    <property type="protein sequence ID" value="GAA48071.1"/>
    <property type="molecule type" value="Genomic_DNA"/>
</dbReference>
<organism evidence="1 2">
    <name type="scientific">Clonorchis sinensis</name>
    <name type="common">Chinese liver fluke</name>
    <dbReference type="NCBI Taxonomy" id="79923"/>
    <lineage>
        <taxon>Eukaryota</taxon>
        <taxon>Metazoa</taxon>
        <taxon>Spiralia</taxon>
        <taxon>Lophotrochozoa</taxon>
        <taxon>Platyhelminthes</taxon>
        <taxon>Trematoda</taxon>
        <taxon>Digenea</taxon>
        <taxon>Opisthorchiida</taxon>
        <taxon>Opisthorchiata</taxon>
        <taxon>Opisthorchiidae</taxon>
        <taxon>Clonorchis</taxon>
    </lineage>
</organism>